<dbReference type="AlphaFoldDB" id="D5UL29"/>
<organism evidence="1 2">
    <name type="scientific">Cellulomonas flavigena (strain ATCC 482 / DSM 20109 / BCRC 11376 / JCM 18109 / NBRC 3775 / NCIMB 8073 / NRS 134)</name>
    <dbReference type="NCBI Taxonomy" id="446466"/>
    <lineage>
        <taxon>Bacteria</taxon>
        <taxon>Bacillati</taxon>
        <taxon>Actinomycetota</taxon>
        <taxon>Actinomycetes</taxon>
        <taxon>Micrococcales</taxon>
        <taxon>Cellulomonadaceae</taxon>
        <taxon>Cellulomonas</taxon>
    </lineage>
</organism>
<evidence type="ECO:0000313" key="2">
    <source>
        <dbReference type="Proteomes" id="UP000000849"/>
    </source>
</evidence>
<dbReference type="OrthoDB" id="4827754at2"/>
<dbReference type="HOGENOM" id="CLU_2192294_0_0_11"/>
<evidence type="ECO:0000313" key="1">
    <source>
        <dbReference type="EMBL" id="ADG75911.1"/>
    </source>
</evidence>
<protein>
    <recommendedName>
        <fullName evidence="3">Sporulation and cell division protein SsgA</fullName>
    </recommendedName>
</protein>
<name>D5UL29_CELFN</name>
<accession>D5UL29</accession>
<sequence length="108" mass="11108">MSETGATPVLTSADCVLVRTSATVATTVHREGAHLVVHFLQPGGVTRWMWPCEVVAAALRHPGTVSGDDAVHVVADPDTADLVVTLDGAEGSVLLAVPGDAVRTALSR</sequence>
<dbReference type="RefSeq" id="WP_013118242.1">
    <property type="nucleotide sequence ID" value="NC_014151.1"/>
</dbReference>
<gene>
    <name evidence="1" type="ordered locus">Cfla_3028</name>
</gene>
<evidence type="ECO:0008006" key="3">
    <source>
        <dbReference type="Google" id="ProtNLM"/>
    </source>
</evidence>
<dbReference type="STRING" id="446466.Cfla_3028"/>
<dbReference type="Proteomes" id="UP000000849">
    <property type="component" value="Chromosome"/>
</dbReference>
<reference evidence="1 2" key="1">
    <citation type="journal article" date="2010" name="Stand. Genomic Sci.">
        <title>Complete genome sequence of Cellulomonas flavigena type strain (134).</title>
        <authorList>
            <person name="Abt B."/>
            <person name="Foster B."/>
            <person name="Lapidus A."/>
            <person name="Clum A."/>
            <person name="Sun H."/>
            <person name="Pukall R."/>
            <person name="Lucas S."/>
            <person name="Glavina Del Rio T."/>
            <person name="Nolan M."/>
            <person name="Tice H."/>
            <person name="Cheng J.F."/>
            <person name="Pitluck S."/>
            <person name="Liolios K."/>
            <person name="Ivanova N."/>
            <person name="Mavromatis K."/>
            <person name="Ovchinnikova G."/>
            <person name="Pati A."/>
            <person name="Goodwin L."/>
            <person name="Chen A."/>
            <person name="Palaniappan K."/>
            <person name="Land M."/>
            <person name="Hauser L."/>
            <person name="Chang Y.J."/>
            <person name="Jeffries C.D."/>
            <person name="Rohde M."/>
            <person name="Goker M."/>
            <person name="Woyke T."/>
            <person name="Bristow J."/>
            <person name="Eisen J.A."/>
            <person name="Markowitz V."/>
            <person name="Hugenholtz P."/>
            <person name="Kyrpides N.C."/>
            <person name="Klenk H.P."/>
        </authorList>
    </citation>
    <scope>NUCLEOTIDE SEQUENCE [LARGE SCALE GENOMIC DNA]</scope>
    <source>
        <strain evidence="2">ATCC 482 / DSM 20109 / BCRC 11376 / JCM 18109 / NBRC 3775 / NCIMB 8073 / NRS 134</strain>
    </source>
</reference>
<keyword evidence="2" id="KW-1185">Reference proteome</keyword>
<dbReference type="EMBL" id="CP001964">
    <property type="protein sequence ID" value="ADG75911.1"/>
    <property type="molecule type" value="Genomic_DNA"/>
</dbReference>
<dbReference type="KEGG" id="cfl:Cfla_3028"/>
<proteinExistence type="predicted"/>